<dbReference type="Proteomes" id="UP000064525">
    <property type="component" value="Chromosome I"/>
</dbReference>
<gene>
    <name evidence="2" type="ORF">BN2458_PEG0102</name>
    <name evidence="3" type="ORF">LS75_006570</name>
</gene>
<keyword evidence="1" id="KW-0812">Transmembrane</keyword>
<dbReference type="Proteomes" id="UP000029925">
    <property type="component" value="Unassembled WGS sequence"/>
</dbReference>
<evidence type="ECO:0000313" key="5">
    <source>
        <dbReference type="Proteomes" id="UP000064525"/>
    </source>
</evidence>
<keyword evidence="4" id="KW-1185">Reference proteome</keyword>
<sequence length="260" mass="31731">MQKFLQWYHKSTRNKIILFSVIFILALGYSFLHRPLGLIMWYHLNFIEEKEQVETTRIYMDNKEKFLDLYRQYDITHNFRKSQKELFKYIDDFEIDLLVSSFVGLSEWYLQSFLSKSRIYVEYFNIYIGYQEYHENTYTPENTNMFMEFLDKNQKISFFIDRLALKDEDFERYMFQQNAILIMFIFPYIYFLSGEQVCALPNKEKISNVLMQFFDVYQKLQGENKTYKIGKERQGDTFDKNLQGLLNLHNLIKDKLNECQ</sequence>
<dbReference type="STRING" id="76936.BN2458_PEG0102"/>
<keyword evidence="1" id="KW-1133">Transmembrane helix</keyword>
<organism evidence="2 5">
    <name type="scientific">Helicobacter typhlonius</name>
    <dbReference type="NCBI Taxonomy" id="76936"/>
    <lineage>
        <taxon>Bacteria</taxon>
        <taxon>Pseudomonadati</taxon>
        <taxon>Campylobacterota</taxon>
        <taxon>Epsilonproteobacteria</taxon>
        <taxon>Campylobacterales</taxon>
        <taxon>Helicobacteraceae</taxon>
        <taxon>Helicobacter</taxon>
    </lineage>
</organism>
<evidence type="ECO:0000313" key="3">
    <source>
        <dbReference type="EMBL" id="TLD78268.1"/>
    </source>
</evidence>
<dbReference type="EMBL" id="JRPF02000007">
    <property type="protein sequence ID" value="TLD78268.1"/>
    <property type="molecule type" value="Genomic_DNA"/>
</dbReference>
<accession>A0A099UI18</accession>
<dbReference type="PATRIC" id="fig|76936.10.peg.100"/>
<feature type="transmembrane region" description="Helical" evidence="1">
    <location>
        <begin position="16"/>
        <end position="32"/>
    </location>
</feature>
<reference evidence="5" key="2">
    <citation type="submission" date="2015-11" db="EMBL/GenBank/DDBJ databases">
        <authorList>
            <person name="Anvar S.Y."/>
        </authorList>
    </citation>
    <scope>NUCLEOTIDE SEQUENCE [LARGE SCALE GENOMIC DNA]</scope>
</reference>
<name>A0A099UI18_9HELI</name>
<protein>
    <submittedName>
        <fullName evidence="2">Uncharacterized protein</fullName>
    </submittedName>
</protein>
<dbReference type="AlphaFoldDB" id="A0A099UI18"/>
<evidence type="ECO:0000313" key="4">
    <source>
        <dbReference type="Proteomes" id="UP000029925"/>
    </source>
</evidence>
<dbReference type="GeneID" id="78150469"/>
<evidence type="ECO:0000256" key="1">
    <source>
        <dbReference type="SAM" id="Phobius"/>
    </source>
</evidence>
<keyword evidence="1" id="KW-0472">Membrane</keyword>
<dbReference type="EMBL" id="LN907858">
    <property type="protein sequence ID" value="CUU38989.1"/>
    <property type="molecule type" value="Genomic_DNA"/>
</dbReference>
<evidence type="ECO:0000313" key="2">
    <source>
        <dbReference type="EMBL" id="CUU38989.1"/>
    </source>
</evidence>
<reference evidence="3 4" key="1">
    <citation type="journal article" date="2014" name="Genome Announc.">
        <title>Draft genome sequences of eight enterohepatic helicobacter species isolated from both laboratory and wild rodents.</title>
        <authorList>
            <person name="Sheh A."/>
            <person name="Shen Z."/>
            <person name="Fox J.G."/>
        </authorList>
    </citation>
    <scope>NUCLEOTIDE SEQUENCE [LARGE SCALE GENOMIC DNA]</scope>
    <source>
        <strain evidence="3 4">MIT 98-6810</strain>
    </source>
</reference>
<dbReference type="KEGG" id="hty:BN2458_PEG0102"/>
<proteinExistence type="predicted"/>
<reference evidence="2" key="3">
    <citation type="submission" date="2015-11" db="EMBL/GenBank/DDBJ databases">
        <authorList>
            <person name="Zhang Y."/>
            <person name="Guo Z."/>
        </authorList>
    </citation>
    <scope>NUCLEOTIDE SEQUENCE</scope>
    <source>
        <strain evidence="2">1</strain>
    </source>
</reference>
<dbReference type="OrthoDB" id="5329275at2"/>
<dbReference type="RefSeq" id="WP_034342109.1">
    <property type="nucleotide sequence ID" value="NZ_JRPF02000007.1"/>
</dbReference>